<evidence type="ECO:0000313" key="7">
    <source>
        <dbReference type="Proteomes" id="UP000606274"/>
    </source>
</evidence>
<evidence type="ECO:0000256" key="2">
    <source>
        <dbReference type="ARBA" id="ARBA00022741"/>
    </source>
</evidence>
<name>A0A8T0AYX0_SILME</name>
<dbReference type="EMBL" id="JABFDY010000015">
    <property type="protein sequence ID" value="KAF7696676.1"/>
    <property type="molecule type" value="Genomic_DNA"/>
</dbReference>
<proteinExistence type="inferred from homology"/>
<protein>
    <recommendedName>
        <fullName evidence="5">AIG1-type G domain-containing protein</fullName>
    </recommendedName>
</protein>
<dbReference type="InterPro" id="IPR006703">
    <property type="entry name" value="G_AIG1"/>
</dbReference>
<feature type="non-terminal residue" evidence="6">
    <location>
        <position position="245"/>
    </location>
</feature>
<dbReference type="Proteomes" id="UP000606274">
    <property type="component" value="Unassembled WGS sequence"/>
</dbReference>
<keyword evidence="3" id="KW-0342">GTP-binding</keyword>
<feature type="coiled-coil region" evidence="4">
    <location>
        <begin position="200"/>
        <end position="234"/>
    </location>
</feature>
<keyword evidence="7" id="KW-1185">Reference proteome</keyword>
<accession>A0A8T0AYX0</accession>
<dbReference type="Pfam" id="PF04548">
    <property type="entry name" value="AIG1"/>
    <property type="match status" value="1"/>
</dbReference>
<reference evidence="6" key="1">
    <citation type="submission" date="2020-08" db="EMBL/GenBank/DDBJ databases">
        <title>Chromosome-level assembly of Southern catfish (Silurus meridionalis) provides insights into visual adaptation to the nocturnal and benthic lifestyles.</title>
        <authorList>
            <person name="Zhang Y."/>
            <person name="Wang D."/>
            <person name="Peng Z."/>
        </authorList>
    </citation>
    <scope>NUCLEOTIDE SEQUENCE</scope>
    <source>
        <strain evidence="6">SWU-2019-XX</strain>
        <tissue evidence="6">Muscle</tissue>
    </source>
</reference>
<dbReference type="AlphaFoldDB" id="A0A8T0AYX0"/>
<dbReference type="InterPro" id="IPR027417">
    <property type="entry name" value="P-loop_NTPase"/>
</dbReference>
<keyword evidence="4" id="KW-0175">Coiled coil</keyword>
<evidence type="ECO:0000256" key="1">
    <source>
        <dbReference type="ARBA" id="ARBA00008535"/>
    </source>
</evidence>
<dbReference type="Gene3D" id="3.40.50.300">
    <property type="entry name" value="P-loop containing nucleotide triphosphate hydrolases"/>
    <property type="match status" value="1"/>
</dbReference>
<keyword evidence="2" id="KW-0547">Nucleotide-binding</keyword>
<evidence type="ECO:0000256" key="3">
    <source>
        <dbReference type="ARBA" id="ARBA00023134"/>
    </source>
</evidence>
<organism evidence="6 7">
    <name type="scientific">Silurus meridionalis</name>
    <name type="common">Southern catfish</name>
    <name type="synonym">Silurus soldatovi meridionalis</name>
    <dbReference type="NCBI Taxonomy" id="175797"/>
    <lineage>
        <taxon>Eukaryota</taxon>
        <taxon>Metazoa</taxon>
        <taxon>Chordata</taxon>
        <taxon>Craniata</taxon>
        <taxon>Vertebrata</taxon>
        <taxon>Euteleostomi</taxon>
        <taxon>Actinopterygii</taxon>
        <taxon>Neopterygii</taxon>
        <taxon>Teleostei</taxon>
        <taxon>Ostariophysi</taxon>
        <taxon>Siluriformes</taxon>
        <taxon>Siluridae</taxon>
        <taxon>Silurus</taxon>
    </lineage>
</organism>
<dbReference type="InterPro" id="IPR045058">
    <property type="entry name" value="GIMA/IAN/Toc"/>
</dbReference>
<sequence>ECRLILLGGDELAKSEACRFILRTAQVQMANLGSCEMKENYIQQRHVCVVKSPFFWMDRLESSKIFSRTLKGIKNQMQNCVSLVFPGPHAFLLVIGAATGKEHYLLKTISSVFGKEAIDYSMVVFIAGSDINSRRSQKSLLMCKDRYHLLENTDDSVQELFRKVEEMLSNKRSKFFIPSEYETFTEVNFESWEKKRINLLDHHKDKGDRLSQEVEDLKIRNLKLEKETENVKMELDVVTQREGEL</sequence>
<gene>
    <name evidence="6" type="ORF">HF521_005094</name>
</gene>
<dbReference type="PANTHER" id="PTHR10903:SF170">
    <property type="entry name" value="GTPASE IMAP FAMILY MEMBER 7"/>
    <property type="match status" value="1"/>
</dbReference>
<feature type="non-terminal residue" evidence="6">
    <location>
        <position position="1"/>
    </location>
</feature>
<evidence type="ECO:0000313" key="6">
    <source>
        <dbReference type="EMBL" id="KAF7696676.1"/>
    </source>
</evidence>
<comment type="caution">
    <text evidence="6">The sequence shown here is derived from an EMBL/GenBank/DDBJ whole genome shotgun (WGS) entry which is preliminary data.</text>
</comment>
<dbReference type="PANTHER" id="PTHR10903">
    <property type="entry name" value="GTPASE, IMAP FAMILY MEMBER-RELATED"/>
    <property type="match status" value="1"/>
</dbReference>
<feature type="domain" description="AIG1-type G" evidence="5">
    <location>
        <begin position="3"/>
        <end position="189"/>
    </location>
</feature>
<evidence type="ECO:0000259" key="5">
    <source>
        <dbReference type="Pfam" id="PF04548"/>
    </source>
</evidence>
<comment type="similarity">
    <text evidence="1">Belongs to the TRAFAC class TrmE-Era-EngA-EngB-Septin-like GTPase superfamily. AIG1/Toc34/Toc159-like paraseptin GTPase family. IAN subfamily.</text>
</comment>
<evidence type="ECO:0000256" key="4">
    <source>
        <dbReference type="SAM" id="Coils"/>
    </source>
</evidence>
<dbReference type="GO" id="GO:0005525">
    <property type="term" value="F:GTP binding"/>
    <property type="evidence" value="ECO:0007669"/>
    <property type="project" value="UniProtKB-KW"/>
</dbReference>